<reference evidence="2" key="1">
    <citation type="journal article" date="2023" name="Front. Plant Sci.">
        <title>Chromosomal-level genome assembly of Melastoma candidum provides insights into trichome evolution.</title>
        <authorList>
            <person name="Zhong Y."/>
            <person name="Wu W."/>
            <person name="Sun C."/>
            <person name="Zou P."/>
            <person name="Liu Y."/>
            <person name="Dai S."/>
            <person name="Zhou R."/>
        </authorList>
    </citation>
    <scope>NUCLEOTIDE SEQUENCE [LARGE SCALE GENOMIC DNA]</scope>
</reference>
<gene>
    <name evidence="1" type="ORF">MLD38_002248</name>
</gene>
<proteinExistence type="predicted"/>
<dbReference type="EMBL" id="CM042880">
    <property type="protein sequence ID" value="KAI4390100.1"/>
    <property type="molecule type" value="Genomic_DNA"/>
</dbReference>
<name>A0ACB9SFW9_9MYRT</name>
<comment type="caution">
    <text evidence="1">The sequence shown here is derived from an EMBL/GenBank/DDBJ whole genome shotgun (WGS) entry which is preliminary data.</text>
</comment>
<evidence type="ECO:0000313" key="1">
    <source>
        <dbReference type="EMBL" id="KAI4390100.1"/>
    </source>
</evidence>
<evidence type="ECO:0000313" key="2">
    <source>
        <dbReference type="Proteomes" id="UP001057402"/>
    </source>
</evidence>
<accession>A0ACB9SFW9</accession>
<keyword evidence="2" id="KW-1185">Reference proteome</keyword>
<organism evidence="1 2">
    <name type="scientific">Melastoma candidum</name>
    <dbReference type="NCBI Taxonomy" id="119954"/>
    <lineage>
        <taxon>Eukaryota</taxon>
        <taxon>Viridiplantae</taxon>
        <taxon>Streptophyta</taxon>
        <taxon>Embryophyta</taxon>
        <taxon>Tracheophyta</taxon>
        <taxon>Spermatophyta</taxon>
        <taxon>Magnoliopsida</taxon>
        <taxon>eudicotyledons</taxon>
        <taxon>Gunneridae</taxon>
        <taxon>Pentapetalae</taxon>
        <taxon>rosids</taxon>
        <taxon>malvids</taxon>
        <taxon>Myrtales</taxon>
        <taxon>Melastomataceae</taxon>
        <taxon>Melastomatoideae</taxon>
        <taxon>Melastomateae</taxon>
        <taxon>Melastoma</taxon>
    </lineage>
</organism>
<protein>
    <submittedName>
        <fullName evidence="1">Uncharacterized protein</fullName>
    </submittedName>
</protein>
<dbReference type="Proteomes" id="UP001057402">
    <property type="component" value="Chromosome 1"/>
</dbReference>
<sequence length="122" mass="13181">MGAGSAMWRQSFKANDEQVQQPHPGNAEAGSLAFSTSVFPPFSYLKVFKFLRGATRGHKWDPLSKELDKEEIVAMHTAGGGRNKVSIVRSKNASNPISMGDILHGNNPDDVLILPSGFAILS</sequence>